<keyword evidence="9" id="KW-1185">Reference proteome</keyword>
<comment type="similarity">
    <text evidence="6">Belongs to the sesquipedalian family.</text>
</comment>
<dbReference type="GO" id="GO:0001881">
    <property type="term" value="P:receptor recycling"/>
    <property type="evidence" value="ECO:0007669"/>
    <property type="project" value="UniProtKB-UniRule"/>
</dbReference>
<dbReference type="InterPro" id="IPR011993">
    <property type="entry name" value="PH-like_dom_sf"/>
</dbReference>
<evidence type="ECO:0000256" key="4">
    <source>
        <dbReference type="ARBA" id="ARBA00023034"/>
    </source>
</evidence>
<dbReference type="InParanoid" id="A0A803TA49"/>
<evidence type="ECO:0000256" key="1">
    <source>
        <dbReference type="ARBA" id="ARBA00004170"/>
    </source>
</evidence>
<dbReference type="SUPFAM" id="SSF50729">
    <property type="entry name" value="PH domain-like"/>
    <property type="match status" value="1"/>
</dbReference>
<dbReference type="GO" id="GO:0005769">
    <property type="term" value="C:early endosome"/>
    <property type="evidence" value="ECO:0007669"/>
    <property type="project" value="UniProtKB-SubCell"/>
</dbReference>
<dbReference type="InterPro" id="IPR001849">
    <property type="entry name" value="PH_domain"/>
</dbReference>
<dbReference type="PANTHER" id="PTHR22902">
    <property type="entry name" value="SESQUIPEDALIAN"/>
    <property type="match status" value="1"/>
</dbReference>
<name>A0A803TA49_ANOCA</name>
<dbReference type="InterPro" id="IPR045188">
    <property type="entry name" value="Boi1/Boi2-like"/>
</dbReference>
<keyword evidence="5" id="KW-0472">Membrane</keyword>
<feature type="domain" description="PH" evidence="7">
    <location>
        <begin position="29"/>
        <end position="125"/>
    </location>
</feature>
<reference evidence="8 9" key="1">
    <citation type="submission" date="2009-12" db="EMBL/GenBank/DDBJ databases">
        <title>The Genome Sequence of Anolis carolinensis (Green Anole Lizard).</title>
        <authorList>
            <consortium name="The Genome Sequencing Platform"/>
            <person name="Di Palma F."/>
            <person name="Alfoldi J."/>
            <person name="Heiman D."/>
            <person name="Young S."/>
            <person name="Grabherr M."/>
            <person name="Johnson J."/>
            <person name="Lander E.S."/>
            <person name="Lindblad-Toh K."/>
        </authorList>
    </citation>
    <scope>NUCLEOTIDE SEQUENCE [LARGE SCALE GENOMIC DNA]</scope>
    <source>
        <strain evidence="8 9">JBL SC #1</strain>
    </source>
</reference>
<dbReference type="GO" id="GO:0055037">
    <property type="term" value="C:recycling endosome"/>
    <property type="evidence" value="ECO:0007669"/>
    <property type="project" value="UniProtKB-SubCell"/>
</dbReference>
<keyword evidence="3 6" id="KW-0597">Phosphoprotein</keyword>
<reference evidence="8" key="3">
    <citation type="submission" date="2025-09" db="UniProtKB">
        <authorList>
            <consortium name="Ensembl"/>
        </authorList>
    </citation>
    <scope>IDENTIFICATION</scope>
</reference>
<dbReference type="AlphaFoldDB" id="A0A803TA49"/>
<evidence type="ECO:0000259" key="7">
    <source>
        <dbReference type="PROSITE" id="PS50003"/>
    </source>
</evidence>
<comment type="function">
    <text evidence="6">Plays a role in endocytic trafficking. Required for receptor recycling from endosomes, both to the trans-Golgi network and the plasma membrane.</text>
</comment>
<evidence type="ECO:0000313" key="9">
    <source>
        <dbReference type="Proteomes" id="UP000001646"/>
    </source>
</evidence>
<dbReference type="GO" id="GO:0042147">
    <property type="term" value="P:retrograde transport, endosome to Golgi"/>
    <property type="evidence" value="ECO:0007669"/>
    <property type="project" value="UniProtKB-UniRule"/>
</dbReference>
<dbReference type="Pfam" id="PF00169">
    <property type="entry name" value="PH"/>
    <property type="match status" value="1"/>
</dbReference>
<evidence type="ECO:0000256" key="6">
    <source>
        <dbReference type="RuleBase" id="RU369082"/>
    </source>
</evidence>
<dbReference type="GO" id="GO:0030136">
    <property type="term" value="C:clathrin-coated vesicle"/>
    <property type="evidence" value="ECO:0007669"/>
    <property type="project" value="UniProtKB-SubCell"/>
</dbReference>
<dbReference type="GeneTree" id="ENSGT00940000155850"/>
<dbReference type="FunFam" id="2.30.29.30:FF:000085">
    <property type="entry name" value="Pleckstrin homology domain-containing family A member 8"/>
    <property type="match status" value="1"/>
</dbReference>
<dbReference type="GO" id="GO:0007032">
    <property type="term" value="P:endosome organization"/>
    <property type="evidence" value="ECO:0007669"/>
    <property type="project" value="UniProtKB-UniRule"/>
</dbReference>
<evidence type="ECO:0000256" key="3">
    <source>
        <dbReference type="ARBA" id="ARBA00022553"/>
    </source>
</evidence>
<dbReference type="GO" id="GO:0005829">
    <property type="term" value="C:cytosol"/>
    <property type="evidence" value="ECO:0007669"/>
    <property type="project" value="GOC"/>
</dbReference>
<organism evidence="8 9">
    <name type="scientific">Anolis carolinensis</name>
    <name type="common">Green anole</name>
    <name type="synonym">American chameleon</name>
    <dbReference type="NCBI Taxonomy" id="28377"/>
    <lineage>
        <taxon>Eukaryota</taxon>
        <taxon>Metazoa</taxon>
        <taxon>Chordata</taxon>
        <taxon>Craniata</taxon>
        <taxon>Vertebrata</taxon>
        <taxon>Euteleostomi</taxon>
        <taxon>Lepidosauria</taxon>
        <taxon>Squamata</taxon>
        <taxon>Bifurcata</taxon>
        <taxon>Unidentata</taxon>
        <taxon>Episquamata</taxon>
        <taxon>Toxicofera</taxon>
        <taxon>Iguania</taxon>
        <taxon>Dactyloidae</taxon>
        <taxon>Anolis</taxon>
    </lineage>
</organism>
<keyword evidence="6" id="KW-0967">Endosome</keyword>
<gene>
    <name evidence="8" type="primary">LOC100558593</name>
</gene>
<sequence length="324" mass="35840">MDIESMNKEAVLYIGNFFLISNMCKIVCLMTQQGLQSPFFLSPTLGWQPRYFVLENGILSYYDSQDDVGKGSKGSIKMAVCEIKVHNTDPTRMELVIPGEQYFYLKAGGAAERQKWLVALGSSKACLGDSRSQKEKDLDLSNESLGRKLSELRLYCDVLTQQVLAVQDATHPQDNGSPLDIQKMNEASSLLQATCSQFISTLEDCMKFANTRLAPELYHPTTVSQLSDFVGTKLPHSHRVRRSMSHTGIVSSDRALEPTRVPPVPPRGTVTVLRNLEEMVMLRSQHWGQQGAHTESSTGTIIEEAVDTPLPLQDSPENSAGSGQ</sequence>
<dbReference type="GO" id="GO:0005802">
    <property type="term" value="C:trans-Golgi network"/>
    <property type="evidence" value="ECO:0007669"/>
    <property type="project" value="UniProtKB-UniRule"/>
</dbReference>
<dbReference type="Ensembl" id="ENSACAT00000049604.1">
    <property type="protein sequence ID" value="ENSACAP00000032089.1"/>
    <property type="gene ID" value="ENSACAG00000001048.4"/>
</dbReference>
<dbReference type="Gene3D" id="2.30.29.30">
    <property type="entry name" value="Pleckstrin-homology domain (PH domain)/Phosphotyrosine-binding domain (PTB)"/>
    <property type="match status" value="1"/>
</dbReference>
<reference evidence="8" key="2">
    <citation type="submission" date="2025-08" db="UniProtKB">
        <authorList>
            <consortium name="Ensembl"/>
        </authorList>
    </citation>
    <scope>IDENTIFICATION</scope>
</reference>
<dbReference type="GO" id="GO:0016020">
    <property type="term" value="C:membrane"/>
    <property type="evidence" value="ECO:0007669"/>
    <property type="project" value="UniProtKB-SubCell"/>
</dbReference>
<keyword evidence="4 6" id="KW-0333">Golgi apparatus</keyword>
<dbReference type="PANTHER" id="PTHR22902:SF27">
    <property type="entry name" value="PLECKSTRIN HOMOLOGY DOMAIN-CONTAINING FAMILY A MEMBER 3"/>
    <property type="match status" value="1"/>
</dbReference>
<dbReference type="PROSITE" id="PS50003">
    <property type="entry name" value="PH_DOMAIN"/>
    <property type="match status" value="1"/>
</dbReference>
<comment type="subcellular location">
    <subcellularLocation>
        <location evidence="6">Early endosome</location>
    </subcellularLocation>
    <subcellularLocation>
        <location evidence="6">Recycling endosome</location>
    </subcellularLocation>
    <subcellularLocation>
        <location evidence="6">Golgi apparatus</location>
        <location evidence="6">trans-Golgi network</location>
    </subcellularLocation>
    <subcellularLocation>
        <location evidence="6">Cytoplasmic vesicle</location>
        <location evidence="6">Clathrin-coated vesicle</location>
    </subcellularLocation>
    <subcellularLocation>
        <location evidence="2">Golgi apparatus</location>
        <location evidence="2">trans-Golgi network membrane</location>
    </subcellularLocation>
    <subcellularLocation>
        <location evidence="1">Membrane</location>
        <topology evidence="1">Peripheral membrane protein</topology>
    </subcellularLocation>
</comment>
<evidence type="ECO:0000313" key="8">
    <source>
        <dbReference type="Ensembl" id="ENSACAP00000032089.1"/>
    </source>
</evidence>
<dbReference type="SMART" id="SM00233">
    <property type="entry name" value="PH"/>
    <property type="match status" value="1"/>
</dbReference>
<dbReference type="Bgee" id="ENSACAG00000001048">
    <property type="expression patterns" value="Expressed in ovary and 13 other cell types or tissues"/>
</dbReference>
<accession>A0A803TA49</accession>
<dbReference type="Proteomes" id="UP000001646">
    <property type="component" value="Chromosome 2"/>
</dbReference>
<evidence type="ECO:0000256" key="5">
    <source>
        <dbReference type="ARBA" id="ARBA00023136"/>
    </source>
</evidence>
<proteinExistence type="inferred from homology"/>
<evidence type="ECO:0000256" key="2">
    <source>
        <dbReference type="ARBA" id="ARBA00004198"/>
    </source>
</evidence>
<keyword evidence="6" id="KW-0968">Cytoplasmic vesicle</keyword>
<protein>
    <recommendedName>
        <fullName evidence="6">Sesquipedalian</fullName>
        <shortName evidence="6">Ses</shortName>
    </recommendedName>
    <alternativeName>
        <fullName evidence="6">PH domain-containing endocytic trafficking adaptor</fullName>
    </alternativeName>
</protein>